<comment type="caution">
    <text evidence="1">The sequence shown here is derived from an EMBL/GenBank/DDBJ whole genome shotgun (WGS) entry which is preliminary data.</text>
</comment>
<name>A0A1J8Q553_9AGAM</name>
<accession>A0A1J8Q553</accession>
<evidence type="ECO:0000313" key="1">
    <source>
        <dbReference type="EMBL" id="OJA15791.1"/>
    </source>
</evidence>
<protein>
    <submittedName>
        <fullName evidence="1">Uncharacterized protein</fullName>
    </submittedName>
</protein>
<keyword evidence="2" id="KW-1185">Reference proteome</keyword>
<dbReference type="EMBL" id="LVVM01002875">
    <property type="protein sequence ID" value="OJA15791.1"/>
    <property type="molecule type" value="Genomic_DNA"/>
</dbReference>
<organism evidence="1 2">
    <name type="scientific">Rhizopogon vesiculosus</name>
    <dbReference type="NCBI Taxonomy" id="180088"/>
    <lineage>
        <taxon>Eukaryota</taxon>
        <taxon>Fungi</taxon>
        <taxon>Dikarya</taxon>
        <taxon>Basidiomycota</taxon>
        <taxon>Agaricomycotina</taxon>
        <taxon>Agaricomycetes</taxon>
        <taxon>Agaricomycetidae</taxon>
        <taxon>Boletales</taxon>
        <taxon>Suillineae</taxon>
        <taxon>Rhizopogonaceae</taxon>
        <taxon>Rhizopogon</taxon>
    </lineage>
</organism>
<reference evidence="1 2" key="1">
    <citation type="submission" date="2016-03" db="EMBL/GenBank/DDBJ databases">
        <title>Comparative genomics of the ectomycorrhizal sister species Rhizopogon vinicolor and Rhizopogon vesiculosus (Basidiomycota: Boletales) reveals a divergence of the mating type B locus.</title>
        <authorList>
            <person name="Mujic A.B."/>
            <person name="Kuo A."/>
            <person name="Tritt A."/>
            <person name="Lipzen A."/>
            <person name="Chen C."/>
            <person name="Johnson J."/>
            <person name="Sharma A."/>
            <person name="Barry K."/>
            <person name="Grigoriev I.V."/>
            <person name="Spatafora J.W."/>
        </authorList>
    </citation>
    <scope>NUCLEOTIDE SEQUENCE [LARGE SCALE GENOMIC DNA]</scope>
    <source>
        <strain evidence="1 2">AM-OR11-056</strain>
    </source>
</reference>
<dbReference type="Proteomes" id="UP000183567">
    <property type="component" value="Unassembled WGS sequence"/>
</dbReference>
<evidence type="ECO:0000313" key="2">
    <source>
        <dbReference type="Proteomes" id="UP000183567"/>
    </source>
</evidence>
<proteinExistence type="predicted"/>
<gene>
    <name evidence="1" type="ORF">AZE42_12497</name>
</gene>
<sequence length="156" mass="16704">MLCACLRLIGHSDSESHNSEDNSDDGAGAAALCALPRYLCVDEPQDQSIEGEKADVIDGPTVQAHVDLAMTAGGPHNVPALAANLELPNFPMMIQQFLHDQHHDHADPLEFDPGTVPAFMGRVSTFSSTSASFYAPSDLSGTGGMRHEYIRATPTW</sequence>
<dbReference type="OrthoDB" id="2679880at2759"/>
<dbReference type="AlphaFoldDB" id="A0A1J8Q553"/>